<comment type="subcellular location">
    <subcellularLocation>
        <location evidence="1 14">Cell membrane</location>
        <topology evidence="1 14">Multi-pass membrane protein</topology>
    </subcellularLocation>
</comment>
<dbReference type="GO" id="GO:0005886">
    <property type="term" value="C:plasma membrane"/>
    <property type="evidence" value="ECO:0007669"/>
    <property type="project" value="UniProtKB-SubCell"/>
</dbReference>
<dbReference type="OMA" id="YSMAVIY"/>
<dbReference type="InterPro" id="IPR050939">
    <property type="entry name" value="Olfactory_GPCR1"/>
</dbReference>
<evidence type="ECO:0000256" key="8">
    <source>
        <dbReference type="ARBA" id="ARBA00023136"/>
    </source>
</evidence>
<keyword evidence="5 14" id="KW-0552">Olfaction</keyword>
<feature type="transmembrane region" description="Helical" evidence="14">
    <location>
        <begin position="237"/>
        <end position="259"/>
    </location>
</feature>
<keyword evidence="4 13" id="KW-0812">Transmembrane</keyword>
<evidence type="ECO:0000256" key="4">
    <source>
        <dbReference type="ARBA" id="ARBA00022692"/>
    </source>
</evidence>
<dbReference type="PANTHER" id="PTHR24242">
    <property type="entry name" value="G-PROTEIN COUPLED RECEPTOR"/>
    <property type="match status" value="1"/>
</dbReference>
<dbReference type="Gene3D" id="1.20.1070.10">
    <property type="entry name" value="Rhodopsin 7-helix transmembrane proteins"/>
    <property type="match status" value="1"/>
</dbReference>
<feature type="transmembrane region" description="Helical" evidence="14">
    <location>
        <begin position="98"/>
        <end position="119"/>
    </location>
</feature>
<gene>
    <name evidence="17" type="primary">LOC108699314</name>
</gene>
<dbReference type="AlphaFoldDB" id="A0A1L8FBF3"/>
<dbReference type="RefSeq" id="XP_018086811.1">
    <property type="nucleotide sequence ID" value="XM_018231322.1"/>
</dbReference>
<evidence type="ECO:0000256" key="12">
    <source>
        <dbReference type="ARBA" id="ARBA00023224"/>
    </source>
</evidence>
<dbReference type="InterPro" id="IPR000725">
    <property type="entry name" value="Olfact_rcpt"/>
</dbReference>
<proteinExistence type="inferred from homology"/>
<evidence type="ECO:0000256" key="10">
    <source>
        <dbReference type="ARBA" id="ARBA00023170"/>
    </source>
</evidence>
<keyword evidence="2 14" id="KW-1003">Cell membrane</keyword>
<protein>
    <recommendedName>
        <fullName evidence="14">Olfactory receptor</fullName>
    </recommendedName>
</protein>
<evidence type="ECO:0000256" key="14">
    <source>
        <dbReference type="RuleBase" id="RU363047"/>
    </source>
</evidence>
<keyword evidence="10 13" id="KW-0675">Receptor</keyword>
<keyword evidence="6 14" id="KW-1133">Transmembrane helix</keyword>
<evidence type="ECO:0000256" key="1">
    <source>
        <dbReference type="ARBA" id="ARBA00004651"/>
    </source>
</evidence>
<keyword evidence="3 14" id="KW-0716">Sensory transduction</keyword>
<dbReference type="PRINTS" id="PR00245">
    <property type="entry name" value="OLFACTORYR"/>
</dbReference>
<feature type="domain" description="G-protein coupled receptors family 1 profile" evidence="15">
    <location>
        <begin position="41"/>
        <end position="289"/>
    </location>
</feature>
<dbReference type="PRINTS" id="PR00237">
    <property type="entry name" value="GPCRRHODOPSN"/>
</dbReference>
<dbReference type="OrthoDB" id="9975554at2759"/>
<dbReference type="PANTHER" id="PTHR24242:SF418">
    <property type="entry name" value="OLFACTORY RECEPTOR"/>
    <property type="match status" value="1"/>
</dbReference>
<evidence type="ECO:0000259" key="15">
    <source>
        <dbReference type="PROSITE" id="PS50262"/>
    </source>
</evidence>
<evidence type="ECO:0000256" key="6">
    <source>
        <dbReference type="ARBA" id="ARBA00022989"/>
    </source>
</evidence>
<accession>A0A1L8FBF3</accession>
<sequence>MDLTNQSFVREFIIVGFPNNNGLQLLLFPFLFLIYLFIICGNITIIALIFSHSSLQVPLYFFVAVLSFLEIWYTTVTIPKMLASLLDQKSISYKSCLVQVYFLHCLGITETYLLTAMAYDRYLAICNPLRYSSIMTSRCCLQLSACCWVIGLVGPVTQLTLLSRLHFCNSNKIEHIFCDFNPLISLACSDTTLNVTVDFYINAFLLFLAFACIILSYVKIISAVLKISTTNGRKRTFSTCSAHLIVVSLFFGSVTFTYIRLTKNYPLNYNYSMAVIYSVLTPMCNPVVYSLRNREIRELLKKKIKTFWETS</sequence>
<dbReference type="InterPro" id="IPR000276">
    <property type="entry name" value="GPCR_Rhodpsn"/>
</dbReference>
<dbReference type="PaxDb" id="8355-A0A1L8FBF3"/>
<feature type="transmembrane region" description="Helical" evidence="14">
    <location>
        <begin position="26"/>
        <end position="50"/>
    </location>
</feature>
<comment type="similarity">
    <text evidence="13">Belongs to the G-protein coupled receptor 1 family.</text>
</comment>
<keyword evidence="8 14" id="KW-0472">Membrane</keyword>
<dbReference type="GO" id="GO:0004984">
    <property type="term" value="F:olfactory receptor activity"/>
    <property type="evidence" value="ECO:0007669"/>
    <property type="project" value="InterPro"/>
</dbReference>
<keyword evidence="12 13" id="KW-0807">Transducer</keyword>
<reference evidence="17" key="1">
    <citation type="submission" date="2025-08" db="UniProtKB">
        <authorList>
            <consortium name="RefSeq"/>
        </authorList>
    </citation>
    <scope>IDENTIFICATION</scope>
    <source>
        <strain evidence="17">J_2021</strain>
        <tissue evidence="17">Erythrocytes</tissue>
    </source>
</reference>
<feature type="transmembrane region" description="Helical" evidence="14">
    <location>
        <begin position="57"/>
        <end position="78"/>
    </location>
</feature>
<dbReference type="Proteomes" id="UP000186698">
    <property type="component" value="Chromosome 8L"/>
</dbReference>
<evidence type="ECO:0000256" key="2">
    <source>
        <dbReference type="ARBA" id="ARBA00022475"/>
    </source>
</evidence>
<organism evidence="16 17">
    <name type="scientific">Xenopus laevis</name>
    <name type="common">African clawed frog</name>
    <dbReference type="NCBI Taxonomy" id="8355"/>
    <lineage>
        <taxon>Eukaryota</taxon>
        <taxon>Metazoa</taxon>
        <taxon>Chordata</taxon>
        <taxon>Craniata</taxon>
        <taxon>Vertebrata</taxon>
        <taxon>Euteleostomi</taxon>
        <taxon>Amphibia</taxon>
        <taxon>Batrachia</taxon>
        <taxon>Anura</taxon>
        <taxon>Pipoidea</taxon>
        <taxon>Pipidae</taxon>
        <taxon>Xenopodinae</taxon>
        <taxon>Xenopus</taxon>
        <taxon>Xenopus</taxon>
    </lineage>
</organism>
<evidence type="ECO:0000256" key="9">
    <source>
        <dbReference type="ARBA" id="ARBA00023157"/>
    </source>
</evidence>
<feature type="transmembrane region" description="Helical" evidence="14">
    <location>
        <begin position="199"/>
        <end position="225"/>
    </location>
</feature>
<keyword evidence="11" id="KW-0325">Glycoprotein</keyword>
<evidence type="ECO:0000313" key="16">
    <source>
        <dbReference type="Proteomes" id="UP000186698"/>
    </source>
</evidence>
<evidence type="ECO:0000256" key="11">
    <source>
        <dbReference type="ARBA" id="ARBA00023180"/>
    </source>
</evidence>
<dbReference type="KEGG" id="xla:108699314"/>
<feature type="transmembrane region" description="Helical" evidence="14">
    <location>
        <begin position="140"/>
        <end position="161"/>
    </location>
</feature>
<evidence type="ECO:0000256" key="5">
    <source>
        <dbReference type="ARBA" id="ARBA00022725"/>
    </source>
</evidence>
<dbReference type="PROSITE" id="PS00237">
    <property type="entry name" value="G_PROTEIN_RECEP_F1_1"/>
    <property type="match status" value="1"/>
</dbReference>
<dbReference type="FunFam" id="1.20.1070.10:FF:000001">
    <property type="entry name" value="Olfactory receptor"/>
    <property type="match status" value="1"/>
</dbReference>
<feature type="transmembrane region" description="Helical" evidence="14">
    <location>
        <begin position="271"/>
        <end position="291"/>
    </location>
</feature>
<dbReference type="InterPro" id="IPR017452">
    <property type="entry name" value="GPCR_Rhodpsn_7TM"/>
</dbReference>
<evidence type="ECO:0000256" key="7">
    <source>
        <dbReference type="ARBA" id="ARBA00023040"/>
    </source>
</evidence>
<keyword evidence="9" id="KW-1015">Disulfide bond</keyword>
<dbReference type="GeneID" id="108699314"/>
<keyword evidence="7 13" id="KW-0297">G-protein coupled receptor</keyword>
<evidence type="ECO:0000313" key="17">
    <source>
        <dbReference type="RefSeq" id="XP_018086811.1"/>
    </source>
</evidence>
<dbReference type="SUPFAM" id="SSF81321">
    <property type="entry name" value="Family A G protein-coupled receptor-like"/>
    <property type="match status" value="1"/>
</dbReference>
<evidence type="ECO:0000256" key="13">
    <source>
        <dbReference type="RuleBase" id="RU000688"/>
    </source>
</evidence>
<keyword evidence="16" id="KW-1185">Reference proteome</keyword>
<dbReference type="PROSITE" id="PS50262">
    <property type="entry name" value="G_PROTEIN_RECEP_F1_2"/>
    <property type="match status" value="1"/>
</dbReference>
<name>A0A1L8FBF3_XENLA</name>
<evidence type="ECO:0000256" key="3">
    <source>
        <dbReference type="ARBA" id="ARBA00022606"/>
    </source>
</evidence>
<dbReference type="Pfam" id="PF13853">
    <property type="entry name" value="7tm_4"/>
    <property type="match status" value="1"/>
</dbReference>
<dbReference type="GO" id="GO:0004930">
    <property type="term" value="F:G protein-coupled receptor activity"/>
    <property type="evidence" value="ECO:0007669"/>
    <property type="project" value="UniProtKB-KW"/>
</dbReference>